<evidence type="ECO:0000256" key="2">
    <source>
        <dbReference type="ARBA" id="ARBA00023163"/>
    </source>
</evidence>
<protein>
    <recommendedName>
        <fullName evidence="6">Zn(2)-C6 fungal-type domain-containing protein</fullName>
    </recommendedName>
</protein>
<name>A0A2J6TUQ4_9HELO</name>
<dbReference type="PANTHER" id="PTHR47840:SF1">
    <property type="entry name" value="ZN(II)2CYS6 TRANSCRIPTION FACTOR (EUROFUNG)"/>
    <property type="match status" value="1"/>
</dbReference>
<keyword evidence="4" id="KW-0175">Coiled coil</keyword>
<dbReference type="InterPro" id="IPR001138">
    <property type="entry name" value="Zn2Cys6_DnaBD"/>
</dbReference>
<feature type="coiled-coil region" evidence="4">
    <location>
        <begin position="46"/>
        <end position="73"/>
    </location>
</feature>
<keyword evidence="2" id="KW-0804">Transcription</keyword>
<keyword evidence="8" id="KW-1185">Reference proteome</keyword>
<dbReference type="GeneID" id="36593677"/>
<evidence type="ECO:0000259" key="6">
    <source>
        <dbReference type="PROSITE" id="PS50048"/>
    </source>
</evidence>
<keyword evidence="3" id="KW-0539">Nucleus</keyword>
<gene>
    <name evidence="7" type="ORF">K444DRAFT_649754</name>
</gene>
<feature type="compositionally biased region" description="Low complexity" evidence="5">
    <location>
        <begin position="100"/>
        <end position="119"/>
    </location>
</feature>
<dbReference type="PROSITE" id="PS00463">
    <property type="entry name" value="ZN2_CY6_FUNGAL_1"/>
    <property type="match status" value="1"/>
</dbReference>
<evidence type="ECO:0000256" key="3">
    <source>
        <dbReference type="ARBA" id="ARBA00023242"/>
    </source>
</evidence>
<accession>A0A2J6TUQ4</accession>
<dbReference type="SMART" id="SM00066">
    <property type="entry name" value="GAL4"/>
    <property type="match status" value="1"/>
</dbReference>
<dbReference type="EMBL" id="KZ613743">
    <property type="protein sequence ID" value="PMD66764.1"/>
    <property type="molecule type" value="Genomic_DNA"/>
</dbReference>
<evidence type="ECO:0000256" key="1">
    <source>
        <dbReference type="ARBA" id="ARBA00023015"/>
    </source>
</evidence>
<dbReference type="InterPro" id="IPR036864">
    <property type="entry name" value="Zn2-C6_fun-type_DNA-bd_sf"/>
</dbReference>
<dbReference type="SUPFAM" id="SSF57701">
    <property type="entry name" value="Zn2/Cys6 DNA-binding domain"/>
    <property type="match status" value="1"/>
</dbReference>
<dbReference type="Gene3D" id="4.10.240.10">
    <property type="entry name" value="Zn(2)-C6 fungal-type DNA-binding domain"/>
    <property type="match status" value="1"/>
</dbReference>
<dbReference type="PROSITE" id="PS50048">
    <property type="entry name" value="ZN2_CY6_FUNGAL_2"/>
    <property type="match status" value="1"/>
</dbReference>
<evidence type="ECO:0000256" key="5">
    <source>
        <dbReference type="SAM" id="MobiDB-lite"/>
    </source>
</evidence>
<dbReference type="GO" id="GO:0008270">
    <property type="term" value="F:zinc ion binding"/>
    <property type="evidence" value="ECO:0007669"/>
    <property type="project" value="InterPro"/>
</dbReference>
<proteinExistence type="predicted"/>
<evidence type="ECO:0000256" key="4">
    <source>
        <dbReference type="SAM" id="Coils"/>
    </source>
</evidence>
<sequence length="699" mass="77764">MRRGTRSCYECRIRKIRCIFAKDSTVCDSCSSRGKRCTEQRRELLQEAALDNRESLRAQIARLEAVIQASKIDRNGADAVQTSEYPGLSSRDIEINGISVESSSSSTVSHPTPTSIPSSNASISIGKDSPQNIDPIVTLFDNAIWRRQSSDFAQESRVDEAGNPGAATKRIRTRESLLSGLVSSELLGMILSATCSWWHTWRPLGPWLSASMGTRESSTLQDFALWAFESSNPSIIGLALLCIAVCLQELDTRVHQYIIRQLPRLPGELFQEYFEKVDRLILNDSDYATTEEGIEVTVLSAKIYMNLGLNRKCWVLLHRAIAHSQLLGFHRPERLSAVETETERHRRIKSWLSLCSGDVYTSLILGLPYAADGRTIPVTQSQHNTTSLLQHNLILLSAKVIDRNQMGLSLSVSRTEEIQKELETATNGLDETFWNSPAALASGRITREEYLEQLSAQCWFYQLLVLLHMPLMIHSVEDAQLEKHRTACLDASRNLLMIYHTMRSDAFSAFSMVKLIDYQAFVCSSLLVLGLLGYGGSAHQSENRDKDRDLIGLAIATLRQASGTVNNVIASQAVQGLESLMMLDQGGCSHKTRSACVNPGYARIVVPRIGTITILPGEYYTGSRPESMPHCINPPPRSSGLVNQAPTLASNTGFDDGQARGLEYGNSMYPELPSIDFDWTSTITPNFEDDWAWLNDLNY</sequence>
<reference evidence="7 8" key="1">
    <citation type="submission" date="2016-04" db="EMBL/GenBank/DDBJ databases">
        <title>A degradative enzymes factory behind the ericoid mycorrhizal symbiosis.</title>
        <authorList>
            <consortium name="DOE Joint Genome Institute"/>
            <person name="Martino E."/>
            <person name="Morin E."/>
            <person name="Grelet G."/>
            <person name="Kuo A."/>
            <person name="Kohler A."/>
            <person name="Daghino S."/>
            <person name="Barry K."/>
            <person name="Choi C."/>
            <person name="Cichocki N."/>
            <person name="Clum A."/>
            <person name="Copeland A."/>
            <person name="Hainaut M."/>
            <person name="Haridas S."/>
            <person name="Labutti K."/>
            <person name="Lindquist E."/>
            <person name="Lipzen A."/>
            <person name="Khouja H.-R."/>
            <person name="Murat C."/>
            <person name="Ohm R."/>
            <person name="Olson A."/>
            <person name="Spatafora J."/>
            <person name="Veneault-Fourrey C."/>
            <person name="Henrissat B."/>
            <person name="Grigoriev I."/>
            <person name="Martin F."/>
            <person name="Perotto S."/>
        </authorList>
    </citation>
    <scope>NUCLEOTIDE SEQUENCE [LARGE SCALE GENOMIC DNA]</scope>
    <source>
        <strain evidence="7 8">E</strain>
    </source>
</reference>
<dbReference type="CDD" id="cd12148">
    <property type="entry name" value="fungal_TF_MHR"/>
    <property type="match status" value="1"/>
</dbReference>
<evidence type="ECO:0000313" key="8">
    <source>
        <dbReference type="Proteomes" id="UP000235371"/>
    </source>
</evidence>
<feature type="region of interest" description="Disordered" evidence="5">
    <location>
        <begin position="100"/>
        <end position="127"/>
    </location>
</feature>
<organism evidence="7 8">
    <name type="scientific">Hyaloscypha bicolor E</name>
    <dbReference type="NCBI Taxonomy" id="1095630"/>
    <lineage>
        <taxon>Eukaryota</taxon>
        <taxon>Fungi</taxon>
        <taxon>Dikarya</taxon>
        <taxon>Ascomycota</taxon>
        <taxon>Pezizomycotina</taxon>
        <taxon>Leotiomycetes</taxon>
        <taxon>Helotiales</taxon>
        <taxon>Hyaloscyphaceae</taxon>
        <taxon>Hyaloscypha</taxon>
        <taxon>Hyaloscypha bicolor</taxon>
    </lineage>
</organism>
<dbReference type="RefSeq" id="XP_024743668.1">
    <property type="nucleotide sequence ID" value="XM_024885600.1"/>
</dbReference>
<dbReference type="PANTHER" id="PTHR47840">
    <property type="entry name" value="ZN(II)2CYS6 TRANSCRIPTION FACTOR (EUROFUNG)-RELATED"/>
    <property type="match status" value="1"/>
</dbReference>
<dbReference type="AlphaFoldDB" id="A0A2J6TUQ4"/>
<feature type="domain" description="Zn(2)-C6 fungal-type" evidence="6">
    <location>
        <begin position="7"/>
        <end position="39"/>
    </location>
</feature>
<dbReference type="InParanoid" id="A0A2J6TUQ4"/>
<evidence type="ECO:0000313" key="7">
    <source>
        <dbReference type="EMBL" id="PMD66764.1"/>
    </source>
</evidence>
<keyword evidence="1" id="KW-0805">Transcription regulation</keyword>
<dbReference type="Proteomes" id="UP000235371">
    <property type="component" value="Unassembled WGS sequence"/>
</dbReference>
<dbReference type="GO" id="GO:0000981">
    <property type="term" value="F:DNA-binding transcription factor activity, RNA polymerase II-specific"/>
    <property type="evidence" value="ECO:0007669"/>
    <property type="project" value="InterPro"/>
</dbReference>
<dbReference type="CDD" id="cd00067">
    <property type="entry name" value="GAL4"/>
    <property type="match status" value="1"/>
</dbReference>
<dbReference type="OrthoDB" id="6509908at2759"/>